<dbReference type="EMBL" id="BMQC01000003">
    <property type="protein sequence ID" value="GGK20203.1"/>
    <property type="molecule type" value="Genomic_DNA"/>
</dbReference>
<feature type="transmembrane region" description="Helical" evidence="2">
    <location>
        <begin position="85"/>
        <end position="109"/>
    </location>
</feature>
<reference evidence="3" key="1">
    <citation type="journal article" date="2014" name="Int. J. Syst. Evol. Microbiol.">
        <title>Complete genome sequence of Corynebacterium casei LMG S-19264T (=DSM 44701T), isolated from a smear-ripened cheese.</title>
        <authorList>
            <consortium name="US DOE Joint Genome Institute (JGI-PGF)"/>
            <person name="Walter F."/>
            <person name="Albersmeier A."/>
            <person name="Kalinowski J."/>
            <person name="Ruckert C."/>
        </authorList>
    </citation>
    <scope>NUCLEOTIDE SEQUENCE</scope>
    <source>
        <strain evidence="3">JCM 3091</strain>
    </source>
</reference>
<keyword evidence="2" id="KW-0812">Transmembrane</keyword>
<feature type="transmembrane region" description="Helical" evidence="2">
    <location>
        <begin position="22"/>
        <end position="44"/>
    </location>
</feature>
<evidence type="ECO:0000313" key="3">
    <source>
        <dbReference type="EMBL" id="GGK20203.1"/>
    </source>
</evidence>
<accession>A0A8J3BMN1</accession>
<dbReference type="Proteomes" id="UP000662200">
    <property type="component" value="Unassembled WGS sequence"/>
</dbReference>
<keyword evidence="4" id="KW-1185">Reference proteome</keyword>
<comment type="caution">
    <text evidence="3">The sequence shown here is derived from an EMBL/GenBank/DDBJ whole genome shotgun (WGS) entry which is preliminary data.</text>
</comment>
<protein>
    <submittedName>
        <fullName evidence="3">Uncharacterized protein</fullName>
    </submittedName>
</protein>
<keyword evidence="2" id="KW-0472">Membrane</keyword>
<feature type="transmembrane region" description="Helical" evidence="2">
    <location>
        <begin position="56"/>
        <end position="78"/>
    </location>
</feature>
<sequence length="211" mass="22102">MIITTEPDTGPRPPATRSRRELTWAAAAGGGALAAAAAGLWGFWNPGDYLYVERLLHHPWGFASFAAALTAAAVVLGVPGTGARWVVGGLTGLLALLLASVGLLLWLTFGGDSRYVDAPEHRPYRLEVAEVGSLDPLHLVYVESTGLAARRLGQLGCFDADSPMDALVSARWNGPAEVILETGDGREHPVPVDPGTGRPADRVSLGSACQD</sequence>
<proteinExistence type="predicted"/>
<gene>
    <name evidence="3" type="ORF">GCM10010124_11040</name>
</gene>
<dbReference type="AlphaFoldDB" id="A0A8J3BMN1"/>
<evidence type="ECO:0000256" key="1">
    <source>
        <dbReference type="SAM" id="MobiDB-lite"/>
    </source>
</evidence>
<organism evidence="3 4">
    <name type="scientific">Pilimelia terevasa</name>
    <dbReference type="NCBI Taxonomy" id="53372"/>
    <lineage>
        <taxon>Bacteria</taxon>
        <taxon>Bacillati</taxon>
        <taxon>Actinomycetota</taxon>
        <taxon>Actinomycetes</taxon>
        <taxon>Micromonosporales</taxon>
        <taxon>Micromonosporaceae</taxon>
        <taxon>Pilimelia</taxon>
    </lineage>
</organism>
<name>A0A8J3BMN1_9ACTN</name>
<reference evidence="3" key="2">
    <citation type="submission" date="2020-09" db="EMBL/GenBank/DDBJ databases">
        <authorList>
            <person name="Sun Q."/>
            <person name="Ohkuma M."/>
        </authorList>
    </citation>
    <scope>NUCLEOTIDE SEQUENCE</scope>
    <source>
        <strain evidence="3">JCM 3091</strain>
    </source>
</reference>
<keyword evidence="2" id="KW-1133">Transmembrane helix</keyword>
<feature type="region of interest" description="Disordered" evidence="1">
    <location>
        <begin position="182"/>
        <end position="211"/>
    </location>
</feature>
<evidence type="ECO:0000313" key="4">
    <source>
        <dbReference type="Proteomes" id="UP000662200"/>
    </source>
</evidence>
<evidence type="ECO:0000256" key="2">
    <source>
        <dbReference type="SAM" id="Phobius"/>
    </source>
</evidence>
<dbReference type="RefSeq" id="WP_189113104.1">
    <property type="nucleotide sequence ID" value="NZ_BMQC01000003.1"/>
</dbReference>